<dbReference type="EMBL" id="BDIP01003086">
    <property type="protein sequence ID" value="GIQ87250.1"/>
    <property type="molecule type" value="Genomic_DNA"/>
</dbReference>
<proteinExistence type="predicted"/>
<organism evidence="1 2">
    <name type="scientific">Kipferlia bialata</name>
    <dbReference type="NCBI Taxonomy" id="797122"/>
    <lineage>
        <taxon>Eukaryota</taxon>
        <taxon>Metamonada</taxon>
        <taxon>Carpediemonas-like organisms</taxon>
        <taxon>Kipferlia</taxon>
    </lineage>
</organism>
<accession>A0A9K3D416</accession>
<evidence type="ECO:0000313" key="2">
    <source>
        <dbReference type="Proteomes" id="UP000265618"/>
    </source>
</evidence>
<name>A0A9K3D416_9EUKA</name>
<protein>
    <submittedName>
        <fullName evidence="1">Uncharacterized protein</fullName>
    </submittedName>
</protein>
<keyword evidence="2" id="KW-1185">Reference proteome</keyword>
<dbReference type="AlphaFoldDB" id="A0A9K3D416"/>
<reference evidence="1 2" key="1">
    <citation type="journal article" date="2018" name="PLoS ONE">
        <title>The draft genome of Kipferlia bialata reveals reductive genome evolution in fornicate parasites.</title>
        <authorList>
            <person name="Tanifuji G."/>
            <person name="Takabayashi S."/>
            <person name="Kume K."/>
            <person name="Takagi M."/>
            <person name="Nakayama T."/>
            <person name="Kamikawa R."/>
            <person name="Inagaki Y."/>
            <person name="Hashimoto T."/>
        </authorList>
    </citation>
    <scope>NUCLEOTIDE SEQUENCE [LARGE SCALE GENOMIC DNA]</scope>
    <source>
        <strain evidence="1">NY0173</strain>
    </source>
</reference>
<evidence type="ECO:0000313" key="1">
    <source>
        <dbReference type="EMBL" id="GIQ87250.1"/>
    </source>
</evidence>
<comment type="caution">
    <text evidence="1">The sequence shown here is derived from an EMBL/GenBank/DDBJ whole genome shotgun (WGS) entry which is preliminary data.</text>
</comment>
<feature type="non-terminal residue" evidence="1">
    <location>
        <position position="1"/>
    </location>
</feature>
<dbReference type="Proteomes" id="UP000265618">
    <property type="component" value="Unassembled WGS sequence"/>
</dbReference>
<sequence>MPAHDVEVFVRIRPLVGEEVKRHDQELVFAVDGDKAQSVSFE</sequence>
<gene>
    <name evidence="1" type="ORF">KIPB_009251</name>
</gene>